<feature type="chain" id="PRO_5037932829" evidence="1">
    <location>
        <begin position="26"/>
        <end position="153"/>
    </location>
</feature>
<evidence type="ECO:0000313" key="3">
    <source>
        <dbReference type="Proteomes" id="UP000634011"/>
    </source>
</evidence>
<proteinExistence type="predicted"/>
<organism evidence="2 3">
    <name type="scientific">Undibacterium jejuense</name>
    <dbReference type="NCBI Taxonomy" id="1344949"/>
    <lineage>
        <taxon>Bacteria</taxon>
        <taxon>Pseudomonadati</taxon>
        <taxon>Pseudomonadota</taxon>
        <taxon>Betaproteobacteria</taxon>
        <taxon>Burkholderiales</taxon>
        <taxon>Oxalobacteraceae</taxon>
        <taxon>Undibacterium</taxon>
    </lineage>
</organism>
<comment type="caution">
    <text evidence="2">The sequence shown here is derived from an EMBL/GenBank/DDBJ whole genome shotgun (WGS) entry which is preliminary data.</text>
</comment>
<dbReference type="NCBIfam" id="NF041384">
    <property type="entry name" value="YHS_seleno_dom"/>
    <property type="match status" value="1"/>
</dbReference>
<sequence length="153" mass="17150">MNMFKHAILAVTSLFAFLLSAPSFADSITNNVVGAGGYDLTTYFSQEKPQRGNGHHLTELNGVTYLFATDENKKVFEANPEKFLPQYGGYCSFGVSVNKKFVADPEQFDIVNGKLYLNLDAKIRSLWLQNMSDRITDADKNWKTIANKKPSEL</sequence>
<dbReference type="EMBL" id="JACOFV010000012">
    <property type="protein sequence ID" value="MBC3863064.1"/>
    <property type="molecule type" value="Genomic_DNA"/>
</dbReference>
<keyword evidence="1" id="KW-0732">Signal</keyword>
<accession>A0A923HG12</accession>
<keyword evidence="3" id="KW-1185">Reference proteome</keyword>
<gene>
    <name evidence="2" type="ORF">H8K32_13210</name>
</gene>
<evidence type="ECO:0000313" key="2">
    <source>
        <dbReference type="EMBL" id="MBC3863064.1"/>
    </source>
</evidence>
<name>A0A923HG12_9BURK</name>
<reference evidence="2" key="1">
    <citation type="submission" date="2020-08" db="EMBL/GenBank/DDBJ databases">
        <title>Novel species isolated from subtropical streams in China.</title>
        <authorList>
            <person name="Lu H."/>
        </authorList>
    </citation>
    <scope>NUCLEOTIDE SEQUENCE</scope>
    <source>
        <strain evidence="2">KACC 12607</strain>
    </source>
</reference>
<evidence type="ECO:0000256" key="1">
    <source>
        <dbReference type="SAM" id="SignalP"/>
    </source>
</evidence>
<dbReference type="Proteomes" id="UP000634011">
    <property type="component" value="Unassembled WGS sequence"/>
</dbReference>
<protein>
    <submittedName>
        <fullName evidence="2">YHS domain protein</fullName>
    </submittedName>
</protein>
<dbReference type="RefSeq" id="WP_186913016.1">
    <property type="nucleotide sequence ID" value="NZ_JACOFV010000012.1"/>
</dbReference>
<feature type="signal peptide" evidence="1">
    <location>
        <begin position="1"/>
        <end position="25"/>
    </location>
</feature>
<dbReference type="AlphaFoldDB" id="A0A923HG12"/>